<dbReference type="InterPro" id="IPR051580">
    <property type="entry name" value="ZnF-Chromatin_assoc"/>
</dbReference>
<evidence type="ECO:0000256" key="4">
    <source>
        <dbReference type="ARBA" id="ARBA00022833"/>
    </source>
</evidence>
<dbReference type="EMBL" id="AMQN01017943">
    <property type="status" value="NOT_ANNOTATED_CDS"/>
    <property type="molecule type" value="Genomic_DNA"/>
</dbReference>
<evidence type="ECO:0000313" key="9">
    <source>
        <dbReference type="EnsemblMetazoa" id="CapteP153245"/>
    </source>
</evidence>
<feature type="compositionally biased region" description="Low complexity" evidence="6">
    <location>
        <begin position="77"/>
        <end position="92"/>
    </location>
</feature>
<evidence type="ECO:0000313" key="10">
    <source>
        <dbReference type="Proteomes" id="UP000014760"/>
    </source>
</evidence>
<evidence type="ECO:0000259" key="7">
    <source>
        <dbReference type="PROSITE" id="PS50157"/>
    </source>
</evidence>
<evidence type="ECO:0000313" key="8">
    <source>
        <dbReference type="EMBL" id="ELU15665.1"/>
    </source>
</evidence>
<dbReference type="AlphaFoldDB" id="R7VIZ1"/>
<protein>
    <recommendedName>
        <fullName evidence="7">C2H2-type domain-containing protein</fullName>
    </recommendedName>
</protein>
<dbReference type="Gene3D" id="3.30.160.60">
    <property type="entry name" value="Classic Zinc Finger"/>
    <property type="match status" value="2"/>
</dbReference>
<dbReference type="HOGENOM" id="CLU_880660_0_0_1"/>
<reference evidence="9" key="3">
    <citation type="submission" date="2015-06" db="UniProtKB">
        <authorList>
            <consortium name="EnsemblMetazoa"/>
        </authorList>
    </citation>
    <scope>IDENTIFICATION</scope>
</reference>
<name>R7VIZ1_CAPTE</name>
<dbReference type="PANTHER" id="PTHR23057">
    <property type="entry name" value="JUXTAPOSED WITH ANOTHER ZINC FINGER PROTEIN 1"/>
    <property type="match status" value="1"/>
</dbReference>
<dbReference type="SUPFAM" id="SSF57667">
    <property type="entry name" value="beta-beta-alpha zinc fingers"/>
    <property type="match status" value="2"/>
</dbReference>
<reference evidence="8 10" key="2">
    <citation type="journal article" date="2013" name="Nature">
        <title>Insights into bilaterian evolution from three spiralian genomes.</title>
        <authorList>
            <person name="Simakov O."/>
            <person name="Marletaz F."/>
            <person name="Cho S.J."/>
            <person name="Edsinger-Gonzales E."/>
            <person name="Havlak P."/>
            <person name="Hellsten U."/>
            <person name="Kuo D.H."/>
            <person name="Larsson T."/>
            <person name="Lv J."/>
            <person name="Arendt D."/>
            <person name="Savage R."/>
            <person name="Osoegawa K."/>
            <person name="de Jong P."/>
            <person name="Grimwood J."/>
            <person name="Chapman J.A."/>
            <person name="Shapiro H."/>
            <person name="Aerts A."/>
            <person name="Otillar R.P."/>
            <person name="Terry A.Y."/>
            <person name="Boore J.L."/>
            <person name="Grigoriev I.V."/>
            <person name="Lindberg D.R."/>
            <person name="Seaver E.C."/>
            <person name="Weisblat D.A."/>
            <person name="Putnam N.H."/>
            <person name="Rokhsar D.S."/>
        </authorList>
    </citation>
    <scope>NUCLEOTIDE SEQUENCE</scope>
    <source>
        <strain evidence="8 10">I ESC-2004</strain>
    </source>
</reference>
<feature type="domain" description="C2H2-type" evidence="7">
    <location>
        <begin position="7"/>
        <end position="37"/>
    </location>
</feature>
<dbReference type="InterPro" id="IPR036236">
    <property type="entry name" value="Znf_C2H2_sf"/>
</dbReference>
<dbReference type="OMA" id="QPACIPL"/>
<dbReference type="PROSITE" id="PS00028">
    <property type="entry name" value="ZINC_FINGER_C2H2_1"/>
    <property type="match status" value="2"/>
</dbReference>
<keyword evidence="2" id="KW-0677">Repeat</keyword>
<keyword evidence="4" id="KW-0862">Zinc</keyword>
<dbReference type="OrthoDB" id="3269380at2759"/>
<keyword evidence="10" id="KW-1185">Reference proteome</keyword>
<evidence type="ECO:0000256" key="5">
    <source>
        <dbReference type="PROSITE-ProRule" id="PRU00042"/>
    </source>
</evidence>
<dbReference type="Proteomes" id="UP000014760">
    <property type="component" value="Unassembled WGS sequence"/>
</dbReference>
<dbReference type="EMBL" id="KB293683">
    <property type="protein sequence ID" value="ELU15665.1"/>
    <property type="molecule type" value="Genomic_DNA"/>
</dbReference>
<evidence type="ECO:0000256" key="3">
    <source>
        <dbReference type="ARBA" id="ARBA00022771"/>
    </source>
</evidence>
<gene>
    <name evidence="8" type="ORF">CAPTEDRAFT_153245</name>
</gene>
<accession>R7VIZ1</accession>
<dbReference type="EnsemblMetazoa" id="CapteT153245">
    <property type="protein sequence ID" value="CapteP153245"/>
    <property type="gene ID" value="CapteG153245"/>
</dbReference>
<dbReference type="PANTHER" id="PTHR23057:SF0">
    <property type="entry name" value="JUXTAPOSED WITH ANOTHER ZINC FINGER PROTEIN 1"/>
    <property type="match status" value="1"/>
</dbReference>
<evidence type="ECO:0000256" key="2">
    <source>
        <dbReference type="ARBA" id="ARBA00022737"/>
    </source>
</evidence>
<evidence type="ECO:0000256" key="1">
    <source>
        <dbReference type="ARBA" id="ARBA00022723"/>
    </source>
</evidence>
<dbReference type="GO" id="GO:0008270">
    <property type="term" value="F:zinc ion binding"/>
    <property type="evidence" value="ECO:0007669"/>
    <property type="project" value="UniProtKB-KW"/>
</dbReference>
<evidence type="ECO:0000256" key="6">
    <source>
        <dbReference type="SAM" id="MobiDB-lite"/>
    </source>
</evidence>
<feature type="region of interest" description="Disordered" evidence="6">
    <location>
        <begin position="66"/>
        <end position="118"/>
    </location>
</feature>
<dbReference type="STRING" id="283909.R7VIZ1"/>
<dbReference type="InterPro" id="IPR013087">
    <property type="entry name" value="Znf_C2H2_type"/>
</dbReference>
<reference evidence="10" key="1">
    <citation type="submission" date="2012-12" db="EMBL/GenBank/DDBJ databases">
        <authorList>
            <person name="Hellsten U."/>
            <person name="Grimwood J."/>
            <person name="Chapman J.A."/>
            <person name="Shapiro H."/>
            <person name="Aerts A."/>
            <person name="Otillar R.P."/>
            <person name="Terry A.Y."/>
            <person name="Boore J.L."/>
            <person name="Simakov O."/>
            <person name="Marletaz F."/>
            <person name="Cho S.-J."/>
            <person name="Edsinger-Gonzales E."/>
            <person name="Havlak P."/>
            <person name="Kuo D.-H."/>
            <person name="Larsson T."/>
            <person name="Lv J."/>
            <person name="Arendt D."/>
            <person name="Savage R."/>
            <person name="Osoegawa K."/>
            <person name="de Jong P."/>
            <person name="Lindberg D.R."/>
            <person name="Seaver E.C."/>
            <person name="Weisblat D.A."/>
            <person name="Putnam N.H."/>
            <person name="Grigoriev I.V."/>
            <person name="Rokhsar D.S."/>
        </authorList>
    </citation>
    <scope>NUCLEOTIDE SEQUENCE</scope>
    <source>
        <strain evidence="10">I ESC-2004</strain>
    </source>
</reference>
<sequence length="316" mass="34106">MAVFLINQCKFTGCGLTFATLSELIQHIEETHIDNDPKVIAKQEVQQPDCLALSYVLRLFTGVAGGHRKDKGSRGIRPSSVSPVSMASMRSATPTGSEFEEDSLHSEDENSDNSWTTQEEFTSELILSMMSSQNKEGEGEKPFSCPVPGCKKRYKNINGIKYHAKHGHKDEVRVRKPFKCKCGKSYRTASGLRNHSFAHHSPAEMMSMGLLQNNTRTVPPTAGLKMLSHPVQLTSAAAGGKHPQAAAAILMRPGGMQATLHTLPVTLANMAPSVGLQSPPTRIAAAIPCSISQIAPLLQPATAAVKLNDGHCKDEP</sequence>
<dbReference type="GO" id="GO:0005634">
    <property type="term" value="C:nucleus"/>
    <property type="evidence" value="ECO:0007669"/>
    <property type="project" value="TreeGrafter"/>
</dbReference>
<proteinExistence type="predicted"/>
<dbReference type="PROSITE" id="PS50157">
    <property type="entry name" value="ZINC_FINGER_C2H2_2"/>
    <property type="match status" value="1"/>
</dbReference>
<organism evidence="8">
    <name type="scientific">Capitella teleta</name>
    <name type="common">Polychaete worm</name>
    <dbReference type="NCBI Taxonomy" id="283909"/>
    <lineage>
        <taxon>Eukaryota</taxon>
        <taxon>Metazoa</taxon>
        <taxon>Spiralia</taxon>
        <taxon>Lophotrochozoa</taxon>
        <taxon>Annelida</taxon>
        <taxon>Polychaeta</taxon>
        <taxon>Sedentaria</taxon>
        <taxon>Scolecida</taxon>
        <taxon>Capitellidae</taxon>
        <taxon>Capitella</taxon>
    </lineage>
</organism>
<dbReference type="SMART" id="SM00355">
    <property type="entry name" value="ZnF_C2H2"/>
    <property type="match status" value="3"/>
</dbReference>
<keyword evidence="1" id="KW-0479">Metal-binding</keyword>
<dbReference type="FunFam" id="3.30.160.60:FF:003264">
    <property type="entry name" value="Juxtaposed with another zinc finger protein 1"/>
    <property type="match status" value="1"/>
</dbReference>
<keyword evidence="3 5" id="KW-0863">Zinc-finger</keyword>